<dbReference type="RefSeq" id="WP_326505187.1">
    <property type="nucleotide sequence ID" value="NZ_JAWIIV010000002.1"/>
</dbReference>
<evidence type="ECO:0000259" key="2">
    <source>
        <dbReference type="Pfam" id="PF05232"/>
    </source>
</evidence>
<keyword evidence="4" id="KW-1185">Reference proteome</keyword>
<keyword evidence="1" id="KW-1133">Transmembrane helix</keyword>
<reference evidence="3 4" key="1">
    <citation type="submission" date="2023-10" db="EMBL/GenBank/DDBJ databases">
        <title>Noviherbaspirillum sp. CPCC 100848 genome assembly.</title>
        <authorList>
            <person name="Li X.Y."/>
            <person name="Fang X.M."/>
        </authorList>
    </citation>
    <scope>NUCLEOTIDE SEQUENCE [LARGE SCALE GENOMIC DNA]</scope>
    <source>
        <strain evidence="3 4">CPCC 100848</strain>
    </source>
</reference>
<dbReference type="InterPro" id="IPR058208">
    <property type="entry name" value="PACE"/>
</dbReference>
<dbReference type="InterPro" id="IPR007896">
    <property type="entry name" value="BTP_bacteria"/>
</dbReference>
<comment type="caution">
    <text evidence="3">The sequence shown here is derived from an EMBL/GenBank/DDBJ whole genome shotgun (WGS) entry which is preliminary data.</text>
</comment>
<feature type="domain" description="Chlorhexidine efflux transporter" evidence="2">
    <location>
        <begin position="71"/>
        <end position="133"/>
    </location>
</feature>
<feature type="domain" description="Chlorhexidine efflux transporter" evidence="2">
    <location>
        <begin position="4"/>
        <end position="65"/>
    </location>
</feature>
<evidence type="ECO:0000256" key="1">
    <source>
        <dbReference type="SAM" id="Phobius"/>
    </source>
</evidence>
<feature type="transmembrane region" description="Helical" evidence="1">
    <location>
        <begin position="37"/>
        <end position="59"/>
    </location>
</feature>
<organism evidence="3 4">
    <name type="scientific">Noviherbaspirillum album</name>
    <dbReference type="NCBI Taxonomy" id="3080276"/>
    <lineage>
        <taxon>Bacteria</taxon>
        <taxon>Pseudomonadati</taxon>
        <taxon>Pseudomonadota</taxon>
        <taxon>Betaproteobacteria</taxon>
        <taxon>Burkholderiales</taxon>
        <taxon>Oxalobacteraceae</taxon>
        <taxon>Noviherbaspirillum</taxon>
    </lineage>
</organism>
<dbReference type="EMBL" id="JAWIIV010000002">
    <property type="protein sequence ID" value="MEC4718387.1"/>
    <property type="molecule type" value="Genomic_DNA"/>
</dbReference>
<proteinExistence type="predicted"/>
<keyword evidence="1" id="KW-0472">Membrane</keyword>
<evidence type="ECO:0000313" key="4">
    <source>
        <dbReference type="Proteomes" id="UP001352263"/>
    </source>
</evidence>
<dbReference type="NCBIfam" id="NF033664">
    <property type="entry name" value="PACE_transport"/>
    <property type="match status" value="1"/>
</dbReference>
<feature type="transmembrane region" description="Helical" evidence="1">
    <location>
        <begin position="105"/>
        <end position="128"/>
    </location>
</feature>
<evidence type="ECO:0000313" key="3">
    <source>
        <dbReference type="EMBL" id="MEC4718387.1"/>
    </source>
</evidence>
<accession>A0ABU6J439</accession>
<name>A0ABU6J439_9BURK</name>
<feature type="transmembrane region" description="Helical" evidence="1">
    <location>
        <begin position="12"/>
        <end position="31"/>
    </location>
</feature>
<sequence length="140" mass="15335">MQGYTRKIVYVSVYEAIAIAICSVSFAAISGSSLGSATVLSIAASAIAVTWNYVFTSAFEAWESRQVVRGRSIKRRISHAVGFEGGLLLIFVPLMAWWLKVSLMQALAMNIGLAAFFLCYTFVFSWTFDRIFGLPASARA</sequence>
<dbReference type="Pfam" id="PF05232">
    <property type="entry name" value="BTP"/>
    <property type="match status" value="2"/>
</dbReference>
<dbReference type="Proteomes" id="UP001352263">
    <property type="component" value="Unassembled WGS sequence"/>
</dbReference>
<feature type="transmembrane region" description="Helical" evidence="1">
    <location>
        <begin position="80"/>
        <end position="99"/>
    </location>
</feature>
<protein>
    <submittedName>
        <fullName evidence="3">PACE efflux transporter</fullName>
    </submittedName>
</protein>
<keyword evidence="1" id="KW-0812">Transmembrane</keyword>
<gene>
    <name evidence="3" type="ORF">RY831_04470</name>
</gene>